<evidence type="ECO:0000313" key="1">
    <source>
        <dbReference type="EMBL" id="ACB35396.1"/>
    </source>
</evidence>
<evidence type="ECO:0000313" key="2">
    <source>
        <dbReference type="Proteomes" id="UP000001693"/>
    </source>
</evidence>
<dbReference type="HOGENOM" id="CLU_034348_1_0_4"/>
<gene>
    <name evidence="1" type="ordered locus">Lcho_3136</name>
</gene>
<dbReference type="eggNOG" id="COG1029">
    <property type="taxonomic scope" value="Bacteria"/>
</dbReference>
<dbReference type="Proteomes" id="UP000001693">
    <property type="component" value="Chromosome"/>
</dbReference>
<dbReference type="AlphaFoldDB" id="B1Y0X9"/>
<dbReference type="STRING" id="395495.Lcho_3136"/>
<name>B1Y0X9_LEPCP</name>
<dbReference type="KEGG" id="lch:Lcho_3136"/>
<protein>
    <submittedName>
        <fullName evidence="1">Formylmethanofuran dehydrogenase</fullName>
    </submittedName>
</protein>
<accession>B1Y0X9</accession>
<keyword evidence="2" id="KW-1185">Reference proteome</keyword>
<dbReference type="SUPFAM" id="SSF53706">
    <property type="entry name" value="Formate dehydrogenase/DMSO reductase, domains 1-3"/>
    <property type="match status" value="1"/>
</dbReference>
<dbReference type="RefSeq" id="WP_012348145.1">
    <property type="nucleotide sequence ID" value="NC_010524.1"/>
</dbReference>
<sequence length="433" mass="45383">MSPTNAPSPAASTPTSASSVWTCPFCPLLCDDQNASAPDCALARAGLAATASMPSHPRLNGHNVSLNAALAAAAKLLSASRQPLLGGWGTDVAGARALYRLACATGAISDAAGGEAMSQALRALQDRGGYTTTLAEVRERADLIVMVGSWAPERAPRLLHRVLEEREQAPVLVFVGEPGISQTEVEIGAHRLPVLQVPLQGDLADTLACLHLLVDNRPLPGTAAPALADLAARLRAATYAVLMWEPAQLGAHAGLLIERLHQLVGRLNQRTRAAGFPLGGGQGALTAQAVHTWLSGLPLRTRVGPRGLEHDPLRFDAARLLADEAVDLLLWVAAFPGMPPPATPGLPRIVLGLPSLAAELGDERNTIFIPVATPGVQSGGHLFRTDGIVLVRLHRLPDRHEDSLPGVADVVTQLLSQLPAREPVPESLAEVLP</sequence>
<reference evidence="1 2" key="1">
    <citation type="submission" date="2008-03" db="EMBL/GenBank/DDBJ databases">
        <title>Complete sequence of Leptothrix cholodnii SP-6.</title>
        <authorList>
            <consortium name="US DOE Joint Genome Institute"/>
            <person name="Copeland A."/>
            <person name="Lucas S."/>
            <person name="Lapidus A."/>
            <person name="Glavina del Rio T."/>
            <person name="Dalin E."/>
            <person name="Tice H."/>
            <person name="Bruce D."/>
            <person name="Goodwin L."/>
            <person name="Pitluck S."/>
            <person name="Chertkov O."/>
            <person name="Brettin T."/>
            <person name="Detter J.C."/>
            <person name="Han C."/>
            <person name="Kuske C.R."/>
            <person name="Schmutz J."/>
            <person name="Larimer F."/>
            <person name="Land M."/>
            <person name="Hauser L."/>
            <person name="Kyrpides N."/>
            <person name="Lykidis A."/>
            <person name="Emerson D."/>
            <person name="Richardson P."/>
        </authorList>
    </citation>
    <scope>NUCLEOTIDE SEQUENCE [LARGE SCALE GENOMIC DNA]</scope>
    <source>
        <strain evidence="2">ATCC 51168 / LMG 8142 / SP-6</strain>
    </source>
</reference>
<dbReference type="EMBL" id="CP001013">
    <property type="protein sequence ID" value="ACB35396.1"/>
    <property type="molecule type" value="Genomic_DNA"/>
</dbReference>
<organism evidence="1 2">
    <name type="scientific">Leptothrix cholodnii (strain ATCC 51168 / LMG 8142 / SP-6)</name>
    <name type="common">Leptothrix discophora (strain SP-6)</name>
    <dbReference type="NCBI Taxonomy" id="395495"/>
    <lineage>
        <taxon>Bacteria</taxon>
        <taxon>Pseudomonadati</taxon>
        <taxon>Pseudomonadota</taxon>
        <taxon>Betaproteobacteria</taxon>
        <taxon>Burkholderiales</taxon>
        <taxon>Sphaerotilaceae</taxon>
        <taxon>Leptothrix</taxon>
    </lineage>
</organism>
<dbReference type="OrthoDB" id="240576at2"/>
<proteinExistence type="predicted"/>